<reference evidence="2 3" key="1">
    <citation type="journal article" date="2019" name="Emerg. Microbes Infect.">
        <title>Comprehensive subspecies identification of 175 nontuberculous mycobacteria species based on 7547 genomic profiles.</title>
        <authorList>
            <person name="Matsumoto Y."/>
            <person name="Kinjo T."/>
            <person name="Motooka D."/>
            <person name="Nabeya D."/>
            <person name="Jung N."/>
            <person name="Uechi K."/>
            <person name="Horii T."/>
            <person name="Iida T."/>
            <person name="Fujita J."/>
            <person name="Nakamura S."/>
        </authorList>
    </citation>
    <scope>NUCLEOTIDE SEQUENCE [LARGE SCALE GENOMIC DNA]</scope>
    <source>
        <strain evidence="2 3">JCM 18565</strain>
    </source>
</reference>
<organism evidence="2 3">
    <name type="scientific">Mycobacterium paragordonae</name>
    <dbReference type="NCBI Taxonomy" id="1389713"/>
    <lineage>
        <taxon>Bacteria</taxon>
        <taxon>Bacillati</taxon>
        <taxon>Actinomycetota</taxon>
        <taxon>Actinomycetes</taxon>
        <taxon>Mycobacteriales</taxon>
        <taxon>Mycobacteriaceae</taxon>
        <taxon>Mycobacterium</taxon>
    </lineage>
</organism>
<evidence type="ECO:0000313" key="2">
    <source>
        <dbReference type="EMBL" id="GFG79552.1"/>
    </source>
</evidence>
<dbReference type="Gene3D" id="1.10.287.850">
    <property type="entry name" value="HP0062-like domain"/>
    <property type="match status" value="1"/>
</dbReference>
<accession>A0ABQ1C5H6</accession>
<dbReference type="InterPro" id="IPR038332">
    <property type="entry name" value="PPE_sf"/>
</dbReference>
<keyword evidence="3" id="KW-1185">Reference proteome</keyword>
<gene>
    <name evidence="2" type="primary">PE35</name>
    <name evidence="2" type="ORF">MPRG_28280</name>
</gene>
<protein>
    <submittedName>
        <fullName evidence="2">Cell motility protein</fullName>
    </submittedName>
</protein>
<dbReference type="Pfam" id="PF00934">
    <property type="entry name" value="PE"/>
    <property type="match status" value="1"/>
</dbReference>
<sequence length="111" mass="11698">MQPMTFHPVVGDIGAQMVQIGISSLQAGQQAQPSITDLAPAGADEVSMQAIVAFQQDATSILELHEAAQQELMRTGTALTQIAQTYTESDRSAAESLVISALPMSNPWAGE</sequence>
<feature type="domain" description="PE" evidence="1">
    <location>
        <begin position="18"/>
        <end position="91"/>
    </location>
</feature>
<name>A0ABQ1C5H6_9MYCO</name>
<proteinExistence type="predicted"/>
<dbReference type="EMBL" id="BLKX01000001">
    <property type="protein sequence ID" value="GFG79552.1"/>
    <property type="molecule type" value="Genomic_DNA"/>
</dbReference>
<dbReference type="Proteomes" id="UP000465240">
    <property type="component" value="Unassembled WGS sequence"/>
</dbReference>
<dbReference type="InterPro" id="IPR000084">
    <property type="entry name" value="PE-PGRS_N"/>
</dbReference>
<dbReference type="SUPFAM" id="SSF140459">
    <property type="entry name" value="PE/PPE dimer-like"/>
    <property type="match status" value="1"/>
</dbReference>
<evidence type="ECO:0000313" key="3">
    <source>
        <dbReference type="Proteomes" id="UP000465240"/>
    </source>
</evidence>
<evidence type="ECO:0000259" key="1">
    <source>
        <dbReference type="Pfam" id="PF00934"/>
    </source>
</evidence>
<comment type="caution">
    <text evidence="2">The sequence shown here is derived from an EMBL/GenBank/DDBJ whole genome shotgun (WGS) entry which is preliminary data.</text>
</comment>